<dbReference type="InterPro" id="IPR026854">
    <property type="entry name" value="VPS13_N"/>
</dbReference>
<evidence type="ECO:0000259" key="2">
    <source>
        <dbReference type="Pfam" id="PF12624"/>
    </source>
</evidence>
<dbReference type="PANTHER" id="PTHR16166:SF146">
    <property type="entry name" value="VACUOLAR PROTEIN SORTING-ASSOCIATED PROTEIN 13A-LIKE ISOFORM X1"/>
    <property type="match status" value="1"/>
</dbReference>
<dbReference type="PANTHER" id="PTHR16166">
    <property type="entry name" value="VACUOLAR PROTEIN SORTING-ASSOCIATED PROTEIN VPS13"/>
    <property type="match status" value="1"/>
</dbReference>
<sequence>MVLKMIVRYLINKYMKDYIEKLDDEKLKLDLKHGKVSLENLHMKPEALIGFGVPVTVAAGFIEKLSIVIPWKNLRSHRTTVNIDGFYVLIVPKNEIYQDLHEYHAEKMKRVQRKLDTLRKTALDEKKSNEKDKSFFEKVKLQMLQNLEINLRNFHVSYETKSTTKLGHPFSFGVTIHYLQLTTTTNTKRMEKVTENSLVIAELKEIQWLSLYWNTNCRSRINLPFENILDDLKSKIATDDKILKTDEMNYVLHPTNLNLELSVAIKCAEQNFERPTFKIKYKIAQMSFEIDPKQLSDLLDFVKFQNYSVFYDRCREYRQLCVKDLIGNIKLIKEEQERIEILESKLDVFTMAYIRHSLELETHLYSNTYSHEDYSWWNWWWSERASVIQDQRSITTTNMNNEEEFFSEELLDIDAEVIMNRLEFTLLSTTRKTKLNEKNQIISHIIIDNTRIDYKRRAISSSILLAIDLGYFRIFGLKCNDHNQPLILTSSSDSLNSLVHIELELAPINKKSDYRFSLTMEPMAIIYDAATINEIVAQFEPIDENDCVVSSQIKQRTIKEIEKNLSNEKIFEMTMQIKGLSLLSPEYGVFKHNCKTTITRFSSLIFKSCLNNDTEDDATVFQQTKRERSYYKKYKLLLNDFSFIYSKSNNEQCYIIKAIPLLETNFYKCIYFDDAQLTDWRMGVQISKMTEIELSEVILTKLIDHHQSIPLFNPTMSQTLNRMNLFFKIISSHTSIECDISISKSSLIIKHSRTSIETDLHCHITKTRNECSKSIALILKNVSMTLHSSLISIQLSRSFYQNNVIALLYSDANNKL</sequence>
<evidence type="ECO:0000313" key="4">
    <source>
        <dbReference type="EMBL" id="CAF1915777.1"/>
    </source>
</evidence>
<dbReference type="GO" id="GO:0006623">
    <property type="term" value="P:protein targeting to vacuole"/>
    <property type="evidence" value="ECO:0007669"/>
    <property type="project" value="TreeGrafter"/>
</dbReference>
<gene>
    <name evidence="3" type="ORF">KQP761_LOCUS1282</name>
    <name evidence="4" type="ORF">MBJ925_LOCUS1216</name>
</gene>
<keyword evidence="1" id="KW-0813">Transport</keyword>
<dbReference type="OrthoDB" id="272810at2759"/>
<dbReference type="Proteomes" id="UP000663824">
    <property type="component" value="Unassembled WGS sequence"/>
</dbReference>
<feature type="domain" description="Chorein N-terminal" evidence="2">
    <location>
        <begin position="2"/>
        <end position="321"/>
    </location>
</feature>
<evidence type="ECO:0000313" key="5">
    <source>
        <dbReference type="Proteomes" id="UP000663834"/>
    </source>
</evidence>
<dbReference type="GO" id="GO:0045053">
    <property type="term" value="P:protein retention in Golgi apparatus"/>
    <property type="evidence" value="ECO:0007669"/>
    <property type="project" value="TreeGrafter"/>
</dbReference>
<evidence type="ECO:0000256" key="1">
    <source>
        <dbReference type="ARBA" id="ARBA00022448"/>
    </source>
</evidence>
<comment type="caution">
    <text evidence="3">The sequence shown here is derived from an EMBL/GenBank/DDBJ whole genome shotgun (WGS) entry which is preliminary data.</text>
</comment>
<dbReference type="AlphaFoldDB" id="A0A814YLT7"/>
<dbReference type="InterPro" id="IPR026847">
    <property type="entry name" value="VPS13"/>
</dbReference>
<reference evidence="3" key="1">
    <citation type="submission" date="2021-02" db="EMBL/GenBank/DDBJ databases">
        <authorList>
            <person name="Nowell W R."/>
        </authorList>
    </citation>
    <scope>NUCLEOTIDE SEQUENCE</scope>
</reference>
<evidence type="ECO:0000313" key="3">
    <source>
        <dbReference type="EMBL" id="CAF1230607.1"/>
    </source>
</evidence>
<name>A0A814YLT7_9BILA</name>
<organism evidence="3 5">
    <name type="scientific">Rotaria magnacalcarata</name>
    <dbReference type="NCBI Taxonomy" id="392030"/>
    <lineage>
        <taxon>Eukaryota</taxon>
        <taxon>Metazoa</taxon>
        <taxon>Spiralia</taxon>
        <taxon>Gnathifera</taxon>
        <taxon>Rotifera</taxon>
        <taxon>Eurotatoria</taxon>
        <taxon>Bdelloidea</taxon>
        <taxon>Philodinida</taxon>
        <taxon>Philodinidae</taxon>
        <taxon>Rotaria</taxon>
    </lineage>
</organism>
<dbReference type="EMBL" id="CAJNOW010000082">
    <property type="protein sequence ID" value="CAF1230607.1"/>
    <property type="molecule type" value="Genomic_DNA"/>
</dbReference>
<dbReference type="EMBL" id="CAJNRE010000077">
    <property type="protein sequence ID" value="CAF1915777.1"/>
    <property type="molecule type" value="Genomic_DNA"/>
</dbReference>
<protein>
    <recommendedName>
        <fullName evidence="2">Chorein N-terminal domain-containing protein</fullName>
    </recommendedName>
</protein>
<proteinExistence type="predicted"/>
<accession>A0A814YLT7</accession>
<dbReference type="Pfam" id="PF12624">
    <property type="entry name" value="VPS13_N"/>
    <property type="match status" value="1"/>
</dbReference>
<dbReference type="Proteomes" id="UP000663834">
    <property type="component" value="Unassembled WGS sequence"/>
</dbReference>